<dbReference type="PANTHER" id="PTHR44259:SF114">
    <property type="entry name" value="OS06G0707300 PROTEIN"/>
    <property type="match status" value="1"/>
</dbReference>
<reference evidence="3" key="1">
    <citation type="journal article" date="2023" name="GigaByte">
        <title>Genome assembly of the bearded iris, Iris pallida Lam.</title>
        <authorList>
            <person name="Bruccoleri R.E."/>
            <person name="Oakeley E.J."/>
            <person name="Faust A.M.E."/>
            <person name="Altorfer M."/>
            <person name="Dessus-Babus S."/>
            <person name="Burckhardt D."/>
            <person name="Oertli M."/>
            <person name="Naumann U."/>
            <person name="Petersen F."/>
            <person name="Wong J."/>
        </authorList>
    </citation>
    <scope>NUCLEOTIDE SEQUENCE</scope>
    <source>
        <strain evidence="3">GSM-AAB239-AS_SAM_17_03QT</strain>
    </source>
</reference>
<reference evidence="3" key="2">
    <citation type="submission" date="2023-04" db="EMBL/GenBank/DDBJ databases">
        <authorList>
            <person name="Bruccoleri R.E."/>
            <person name="Oakeley E.J."/>
            <person name="Faust A.-M."/>
            <person name="Dessus-Babus S."/>
            <person name="Altorfer M."/>
            <person name="Burckhardt D."/>
            <person name="Oertli M."/>
            <person name="Naumann U."/>
            <person name="Petersen F."/>
            <person name="Wong J."/>
        </authorList>
    </citation>
    <scope>NUCLEOTIDE SEQUENCE</scope>
    <source>
        <strain evidence="3">GSM-AAB239-AS_SAM_17_03QT</strain>
        <tissue evidence="3">Leaf</tissue>
    </source>
</reference>
<keyword evidence="4" id="KW-1185">Reference proteome</keyword>
<dbReference type="Pfam" id="PF03478">
    <property type="entry name" value="Beta-prop_KIB1-4"/>
    <property type="match status" value="1"/>
</dbReference>
<dbReference type="Proteomes" id="UP001140949">
    <property type="component" value="Unassembled WGS sequence"/>
</dbReference>
<protein>
    <submittedName>
        <fullName evidence="3">Basic proline-rich protein-like</fullName>
    </submittedName>
</protein>
<evidence type="ECO:0000259" key="2">
    <source>
        <dbReference type="Pfam" id="PF12937"/>
    </source>
</evidence>
<evidence type="ECO:0000259" key="1">
    <source>
        <dbReference type="Pfam" id="PF03478"/>
    </source>
</evidence>
<dbReference type="Pfam" id="PF12937">
    <property type="entry name" value="F-box-like"/>
    <property type="match status" value="1"/>
</dbReference>
<feature type="domain" description="F-box" evidence="2">
    <location>
        <begin position="11"/>
        <end position="47"/>
    </location>
</feature>
<dbReference type="InterPro" id="IPR050942">
    <property type="entry name" value="F-box_BR-signaling"/>
</dbReference>
<dbReference type="AlphaFoldDB" id="A0AAX6E168"/>
<dbReference type="SUPFAM" id="SSF81383">
    <property type="entry name" value="F-box domain"/>
    <property type="match status" value="1"/>
</dbReference>
<evidence type="ECO:0000313" key="4">
    <source>
        <dbReference type="Proteomes" id="UP001140949"/>
    </source>
</evidence>
<dbReference type="InterPro" id="IPR001810">
    <property type="entry name" value="F-box_dom"/>
</dbReference>
<feature type="domain" description="KIB1-4 beta-propeller" evidence="1">
    <location>
        <begin position="72"/>
        <end position="316"/>
    </location>
</feature>
<comment type="caution">
    <text evidence="3">The sequence shown here is derived from an EMBL/GenBank/DDBJ whole genome shotgun (WGS) entry which is preliminary data.</text>
</comment>
<dbReference type="EMBL" id="JANAVB010040817">
    <property type="protein sequence ID" value="KAJ6797703.1"/>
    <property type="molecule type" value="Genomic_DNA"/>
</dbReference>
<organism evidence="3 4">
    <name type="scientific">Iris pallida</name>
    <name type="common">Sweet iris</name>
    <dbReference type="NCBI Taxonomy" id="29817"/>
    <lineage>
        <taxon>Eukaryota</taxon>
        <taxon>Viridiplantae</taxon>
        <taxon>Streptophyta</taxon>
        <taxon>Embryophyta</taxon>
        <taxon>Tracheophyta</taxon>
        <taxon>Spermatophyta</taxon>
        <taxon>Magnoliopsida</taxon>
        <taxon>Liliopsida</taxon>
        <taxon>Asparagales</taxon>
        <taxon>Iridaceae</taxon>
        <taxon>Iridoideae</taxon>
        <taxon>Irideae</taxon>
        <taxon>Iris</taxon>
    </lineage>
</organism>
<dbReference type="Gene3D" id="1.20.1280.50">
    <property type="match status" value="1"/>
</dbReference>
<evidence type="ECO:0000313" key="3">
    <source>
        <dbReference type="EMBL" id="KAJ6797703.1"/>
    </source>
</evidence>
<proteinExistence type="predicted"/>
<gene>
    <name evidence="3" type="ORF">M6B38_216085</name>
</gene>
<dbReference type="PANTHER" id="PTHR44259">
    <property type="entry name" value="OS07G0183000 PROTEIN-RELATED"/>
    <property type="match status" value="1"/>
</dbReference>
<sequence>MSSSVEQSRSWSELPPELLASISTSLLTLSDYVRFRSVCSSWRASASPSPRHLPLQLPILLANHHHHPLFSILSPSFSRHQILGSSSGYLALRSPSSSSLSLLNPVTLSQIHLPFLNTFPMSPFFIKKVVLSPPPPDSISVLALLGWSTSLALSLPGRRSSWTLLPGCANYHDALFFRGRFHVVDGFRRVFVLDADAGRLSEAARVEVARAPPFLGRADKCYLVESAGDLLLVIRMFNGSVSATVGFEVFRLGLGKETAEVEVVKSLGDRMLFLGLNCSVSFLETDVGRRPAAAAAAAGFRGDCIYFLDDTLNSVGDLARGGWDAAVYSMGDGTIRPFPLLSMVGDGGSQICGRRPPAVWFTPGLC</sequence>
<name>A0AAX6E168_IRIPA</name>
<dbReference type="InterPro" id="IPR005174">
    <property type="entry name" value="KIB1-4_b-propeller"/>
</dbReference>
<dbReference type="InterPro" id="IPR036047">
    <property type="entry name" value="F-box-like_dom_sf"/>
</dbReference>
<accession>A0AAX6E168</accession>